<keyword evidence="3" id="KW-1185">Reference proteome</keyword>
<dbReference type="Proteomes" id="UP000502928">
    <property type="component" value="Chromosome"/>
</dbReference>
<gene>
    <name evidence="2" type="ORF">GVT53_17710</name>
</gene>
<dbReference type="KEGG" id="mut:GVT53_17710"/>
<evidence type="ECO:0000313" key="2">
    <source>
        <dbReference type="EMBL" id="QII46441.1"/>
    </source>
</evidence>
<reference evidence="2 3" key="1">
    <citation type="submission" date="2020-02" db="EMBL/GenBank/DDBJ databases">
        <title>Complete genome of Muricauda sp. 501str8.</title>
        <authorList>
            <person name="Dong B."/>
            <person name="Zhu S."/>
            <person name="Yang J."/>
            <person name="Chen J."/>
        </authorList>
    </citation>
    <scope>NUCLEOTIDE SEQUENCE [LARGE SCALE GENOMIC DNA]</scope>
    <source>
        <strain evidence="2 3">501str8</strain>
    </source>
</reference>
<protein>
    <recommendedName>
        <fullName evidence="4">Lipocalin-like domain-containing protein</fullName>
    </recommendedName>
</protein>
<evidence type="ECO:0000313" key="3">
    <source>
        <dbReference type="Proteomes" id="UP000502928"/>
    </source>
</evidence>
<dbReference type="EMBL" id="CP049616">
    <property type="protein sequence ID" value="QII46441.1"/>
    <property type="molecule type" value="Genomic_DNA"/>
</dbReference>
<dbReference type="RefSeq" id="WP_166249814.1">
    <property type="nucleotide sequence ID" value="NZ_CP049616.1"/>
</dbReference>
<dbReference type="AlphaFoldDB" id="A0A6G7J6D5"/>
<name>A0A6G7J6D5_9FLAO</name>
<organism evidence="2 3">
    <name type="scientific">Flagellimonas oceani</name>
    <dbReference type="NCBI Taxonomy" id="2698672"/>
    <lineage>
        <taxon>Bacteria</taxon>
        <taxon>Pseudomonadati</taxon>
        <taxon>Bacteroidota</taxon>
        <taxon>Flavobacteriia</taxon>
        <taxon>Flavobacteriales</taxon>
        <taxon>Flavobacteriaceae</taxon>
        <taxon>Flagellimonas</taxon>
    </lineage>
</organism>
<sequence length="155" mass="17800">MKKKLLVWMILGASMVMYCDTYGQEKVNLNFLFDDWVISDKESTLKQIILRKPGFTKTLSKEDLKTIYTFKIGLDSVVCTSQIKNYSGWICGSEPISSGNGSLKKEVWSLNYEGNQLTRGYYFGNNQSPIYASIYKIVSLNQNYLKLQLLDEVFN</sequence>
<keyword evidence="1" id="KW-0732">Signal</keyword>
<accession>A0A6G7J6D5</accession>
<evidence type="ECO:0000256" key="1">
    <source>
        <dbReference type="SAM" id="SignalP"/>
    </source>
</evidence>
<evidence type="ECO:0008006" key="4">
    <source>
        <dbReference type="Google" id="ProtNLM"/>
    </source>
</evidence>
<feature type="signal peptide" evidence="1">
    <location>
        <begin position="1"/>
        <end position="19"/>
    </location>
</feature>
<proteinExistence type="predicted"/>
<feature type="chain" id="PRO_5026233207" description="Lipocalin-like domain-containing protein" evidence="1">
    <location>
        <begin position="20"/>
        <end position="155"/>
    </location>
</feature>